<gene>
    <name evidence="2" type="ORF">ADS79_19470</name>
    <name evidence="1" type="ORF">BRE01_04490</name>
</gene>
<dbReference type="STRING" id="54915.ADS79_19470"/>
<dbReference type="EMBL" id="BJON01000002">
    <property type="protein sequence ID" value="GED66747.1"/>
    <property type="molecule type" value="Genomic_DNA"/>
</dbReference>
<sequence length="174" mass="20357">MQATFRNCVSAEDYAQFTLYFVRNRQDFSVEFTLCDTLFHILDSINQAQIILIFDPMNTVIGWGHYRYINTQNQHDPAGEIVLVDSVIVSKEYRSTRMFATGLCYLVNQIARENTHVKLFQFRAQEQNVYLNRLYSKFAQVSGQDEGNYGMENIYSSEFQQLQSYLNRVNKGQI</sequence>
<evidence type="ECO:0008006" key="5">
    <source>
        <dbReference type="Google" id="ProtNLM"/>
    </source>
</evidence>
<evidence type="ECO:0000313" key="1">
    <source>
        <dbReference type="EMBL" id="GED66747.1"/>
    </source>
</evidence>
<dbReference type="RefSeq" id="WP_049740041.1">
    <property type="nucleotide sequence ID" value="NZ_BJON01000002.1"/>
</dbReference>
<protein>
    <recommendedName>
        <fullName evidence="5">N-acetyltransferase domain-containing protein</fullName>
    </recommendedName>
</protein>
<comment type="caution">
    <text evidence="2">The sequence shown here is derived from an EMBL/GenBank/DDBJ whole genome shotgun (WGS) entry which is preliminary data.</text>
</comment>
<reference evidence="3" key="1">
    <citation type="submission" date="2015-07" db="EMBL/GenBank/DDBJ databases">
        <title>Genome sequencing project for genomic taxonomy and phylogenomics of Bacillus-like bacteria.</title>
        <authorList>
            <person name="Liu B."/>
            <person name="Wang J."/>
            <person name="Zhu Y."/>
            <person name="Liu G."/>
            <person name="Chen Q."/>
            <person name="Chen Z."/>
            <person name="Lan J."/>
            <person name="Che J."/>
            <person name="Ge C."/>
            <person name="Shi H."/>
            <person name="Pan Z."/>
            <person name="Liu X."/>
        </authorList>
    </citation>
    <scope>NUCLEOTIDE SEQUENCE [LARGE SCALE GENOMIC DNA]</scope>
    <source>
        <strain evidence="3">DSM 9887</strain>
    </source>
</reference>
<evidence type="ECO:0000313" key="3">
    <source>
        <dbReference type="Proteomes" id="UP000036834"/>
    </source>
</evidence>
<name>A0A0K9YS37_9BACL</name>
<dbReference type="EMBL" id="LGIQ01000009">
    <property type="protein sequence ID" value="KNB71005.1"/>
    <property type="molecule type" value="Genomic_DNA"/>
</dbReference>
<dbReference type="OrthoDB" id="2968015at2"/>
<reference evidence="2" key="2">
    <citation type="submission" date="2015-07" db="EMBL/GenBank/DDBJ databases">
        <title>MeaNS - Measles Nucleotide Surveillance Program.</title>
        <authorList>
            <person name="Tran T."/>
            <person name="Druce J."/>
        </authorList>
    </citation>
    <scope>NUCLEOTIDE SEQUENCE</scope>
    <source>
        <strain evidence="2">DSM 9887</strain>
    </source>
</reference>
<dbReference type="InterPro" id="IPR016181">
    <property type="entry name" value="Acyl_CoA_acyltransferase"/>
</dbReference>
<dbReference type="Proteomes" id="UP000319578">
    <property type="component" value="Unassembled WGS sequence"/>
</dbReference>
<organism evidence="2 3">
    <name type="scientific">Brevibacillus reuszeri</name>
    <dbReference type="NCBI Taxonomy" id="54915"/>
    <lineage>
        <taxon>Bacteria</taxon>
        <taxon>Bacillati</taxon>
        <taxon>Bacillota</taxon>
        <taxon>Bacilli</taxon>
        <taxon>Bacillales</taxon>
        <taxon>Paenibacillaceae</taxon>
        <taxon>Brevibacillus</taxon>
    </lineage>
</organism>
<proteinExistence type="predicted"/>
<dbReference type="PATRIC" id="fig|54915.3.peg.3002"/>
<accession>A0A0K9YS37</accession>
<evidence type="ECO:0000313" key="2">
    <source>
        <dbReference type="EMBL" id="KNB71005.1"/>
    </source>
</evidence>
<dbReference type="AlphaFoldDB" id="A0A0K9YS37"/>
<evidence type="ECO:0000313" key="4">
    <source>
        <dbReference type="Proteomes" id="UP000319578"/>
    </source>
</evidence>
<dbReference type="SUPFAM" id="SSF55729">
    <property type="entry name" value="Acyl-CoA N-acyltransferases (Nat)"/>
    <property type="match status" value="1"/>
</dbReference>
<reference evidence="1 4" key="3">
    <citation type="submission" date="2019-06" db="EMBL/GenBank/DDBJ databases">
        <title>Whole genome shotgun sequence of Brevibacillus reuszeri NBRC 15719.</title>
        <authorList>
            <person name="Hosoyama A."/>
            <person name="Uohara A."/>
            <person name="Ohji S."/>
            <person name="Ichikawa N."/>
        </authorList>
    </citation>
    <scope>NUCLEOTIDE SEQUENCE [LARGE SCALE GENOMIC DNA]</scope>
    <source>
        <strain evidence="1 4">NBRC 15719</strain>
    </source>
</reference>
<dbReference type="Proteomes" id="UP000036834">
    <property type="component" value="Unassembled WGS sequence"/>
</dbReference>
<keyword evidence="4" id="KW-1185">Reference proteome</keyword>